<dbReference type="SUPFAM" id="SSF47576">
    <property type="entry name" value="Calponin-homology domain, CH-domain"/>
    <property type="match status" value="1"/>
</dbReference>
<gene>
    <name evidence="8" type="ORF">OXX778_LOCUS8114</name>
</gene>
<dbReference type="Gene3D" id="2.60.40.10">
    <property type="entry name" value="Immunoglobulins"/>
    <property type="match status" value="5"/>
</dbReference>
<evidence type="ECO:0000256" key="2">
    <source>
        <dbReference type="ARBA" id="ARBA00004496"/>
    </source>
</evidence>
<protein>
    <recommendedName>
        <fullName evidence="7">Calponin-homology (CH) domain-containing protein</fullName>
    </recommendedName>
</protein>
<dbReference type="InterPro" id="IPR013783">
    <property type="entry name" value="Ig-like_fold"/>
</dbReference>
<name>A0A813V7E8_9BILA</name>
<evidence type="ECO:0000313" key="9">
    <source>
        <dbReference type="Proteomes" id="UP000663879"/>
    </source>
</evidence>
<dbReference type="InterPro" id="IPR056343">
    <property type="entry name" value="CFAP47_dom"/>
</dbReference>
<dbReference type="PANTHER" id="PTHR45912">
    <property type="entry name" value="CILIA- AND FLAGELLA-ASSOCIATED PROTEIN 47"/>
    <property type="match status" value="1"/>
</dbReference>
<evidence type="ECO:0000256" key="5">
    <source>
        <dbReference type="ARBA" id="ARBA00023273"/>
    </source>
</evidence>
<dbReference type="OrthoDB" id="10060824at2759"/>
<evidence type="ECO:0000313" key="8">
    <source>
        <dbReference type="EMBL" id="CAF0834021.1"/>
    </source>
</evidence>
<evidence type="ECO:0000256" key="4">
    <source>
        <dbReference type="ARBA" id="ARBA00023069"/>
    </source>
</evidence>
<evidence type="ECO:0000259" key="7">
    <source>
        <dbReference type="PROSITE" id="PS50021"/>
    </source>
</evidence>
<keyword evidence="5" id="KW-0966">Cell projection</keyword>
<dbReference type="InterPro" id="IPR058952">
    <property type="entry name" value="Ig_CFAP47"/>
</dbReference>
<keyword evidence="3" id="KW-0963">Cytoplasm</keyword>
<sequence length="3195" mass="362084">MRLKEYDIVIEPREIIFEHIEANKKFTKTLNIKNVGDKSRRMELFRPGNKAFLLKYKNPELPVPPGMEIAAVVEFETSHAQEFLDKLVISIDNKEIDIPLQAFPAKPLLTVDEKIDFGLLSDNNKTVSKKIRIKNSGARDGQFSINYKGDLPFTFVPNKDKVPAYSELFVRVDFFTNKPVKLNEKIQIILEGQDKPFEFQIVGDIMKRELVLLDASSLQPINKLDFGSCYYGCNLLNMAILFNSSPEKVDYVVLLEEKGLGVEIGAELSKSTNALKTKQNDYKDEDFVPVSKLVSAFPNNGSLEPFEKRPIFFRFSPQYKNPKTGFLTTITPPPRRDYAIFLYFELLGNNRRSEVAITGTALPILLRIDPDQMDFGHCPIGQRKQIPATIYNDSELKDIRFRFKKVANYTVSPACGRIPPRSTRNILVTFIPHQMGIFNYKLNCEVVDKLADSNNPLHEYDKGIRDFPIELSGEAVAITTEPIPKFSTGMSPILTNEVGLNVSTTVQSLKSFSPKTVVQNAARDNLHKISYSEKIKPGKESEYKIAFPNDRSKSIGPFNRYEKYKTLYTGADRYNYVDPDFAYTEDELKQIEQHKSVYKKYIDDLRFFREEKRRNKEFNAFKNAPDNGLIPGGGVKPQELSIKELHKEAVKTKKEDFKVNPDWQLVSSGELSAQEKLIKSSVNKETTQLLSKRDKDKVSVQLTPAQIYKIIVNPSVIDYGEVAVKSVSIKNLEFLNTLDQPIHVELETDCDELGQTNPCGQIIQPNSKGLFPIIFESSTVQTFQRSISYRINFSYRHHVIILAEVKLPSLKLNTNNLVLTQLSGVQPDLCYRSNITIINPYNTTTEFTWIPIYGEQGTAFSIRPATGVIEPFKDLECEVVWHGSFLAPLKGTFSLQVRGGESTTLNCEAKLGSTQLQFISRRSNFGKIPVNLTTTKTFYLTNTGTHNAFFQILDTKPIPGMVITPAYGLAPLNALTAIKCEMNPSEIIKFDARVLIQIRGGRQLELRLSGESEEPIVDIDLPAFEFGGIYSGAVSKMSFRIKNTSKVKARVEFNLRRYHDFSIKAKEKSTQLTEVDRNYELFINGEENLALELVFAPTEVASYEFDLPMSVNRPDESLDDFGSSSPYQSDITREKSPVTRKSSRYSLYNFIPKRKIIAIGLRPAIEITNPKIHFNIPIAYFERLKDGGFFEAKSTQLINQSHKPVKWCIDLRKSNKVLEDGIFKLCDGSLVPFVASDKKSYGPEGELKPNETCELNILFSPTKPGLYNCNLPIVINDHFEQPFYNIEVFGELRTPEVKFEPEVLILKPIPLGVQIVDQFFLKPIGYERKTKLKLEVMPGKTQSGDTIDVLTADFVDDPIIDPENKADTIEIAIKFTSPKPISDSIKIKFTDEQNREFIYNVIVTSDNSLFTCYGFLADHNTDYQIVIETGQIMKGTRTQKQASLASEMSGEPILRPCSNTSRLTNNRSVSPTFDMNASMAESSPIKDRDDYIQAAFQGDMTPNNLNYNSRLSTVLTKAQEPIVFPSCELNSGIYTFEVLKILQRWFKVNGWPQSHNLVKIPESFRGGVSRKPLDDGLESMPHQDSIKRENKTIYEMIAYLSGRALPAIPLGAPIPSDITERAIQFNWQHNILLKFLETEGGCVAHIKPDHLLDVKEFDAWLENQENERDLEKQSGYRDVNVQSVESPVISSQLFPLISKKAWLDCLLQLLKICVLNRITPKSFKSSPVPYNEDAVFPDVKVDPLTSNIYGVGERILLTWLNYCYANYKDKIWFDEKRGAEAPTRWIVNFDVDLTDSLALGAVFGAYCPFLIDTHLKRMYVTADTAEKCFHNALILIECCRKIGLDYDINSLDITDPNSISLILFSAFLFHKLPNYLPSTTIDFSSPLHQVATKHIKISNPSTKNIFYEAILIGANKDNFSLPKGNELPIVAKASANLTVEFNANNLRPGNAYLILVGKKKSTIPADTIVFCLKTCIDELTAKNNLINQKIVKFQTPLYKPFDMSIEIENPYDQSGVFTVRIIESDNINGVINNPFNPELSKKEETTALSPNKQSNLSDNSKSSSQSFTGSKIRLGNEKSKKKESLEKNLPILSAFYTKTEKIFLNARKTAKFDINYLPLQMIKHSAILLFSNEKMGEFLYYLEGVASLPEPTRVLVDEKSLDSARIKYIKSSKFENRTLTFKSFVGDRVEARLMIPVCNLERENAIIMATEMRMSDEELKRRKVHGFLSSKSLLESLDRLTLNKINESSAKNKKLENETSINYSVTTKLTQNLTVPDNLLIKTEDVKSDENFVPLVIQFGSEIPGTLTTNLELKSLPNDVRVISLEFKITETAVSDSTLAYLRFNAHVFDTIKQPIPVKNNSEIPCNYEVEVVGVKGDKSVFKGANKFTVPAKDVHLYELKFVPNAEETFEAELRFNNLTEGSQNKYMLNGVGERVPALGEIKLETRVGECTLHEIMIPNKSNKKICYYVYTSSSFIKGPDKIMVLPNRKEPYIFEIIPTQRGEYKGAITFRPGEWPIKDIDSDGDEMNVMDTKEQPQNFTFWYTIDIKVQPPPYQALVELETNAQETATLCIPLSNPVDKKMEFRVLKNGQFLDGDDKIEILPKQNYEYQLKFTPNQVGKFRGSLIFLNDETGEFWYDLKLVSTDPLPIPIDTVEAEVGRYTIQTLKLKNPLNEKLIFRTLISNTSNFALEKKNDKISVGPLETLDVNVIFTPSTIGMGEHFGIIQFSNEKVGNISYELRGVGLEPDTQDSINITSEICSSEMVTINFRNSTDSAIYCDLNLIDEENKPIQLNDERSVFNILLSKFENVHVSPKAILDIPIVFSPNELKSYNVFLIVTARREGRMNWVEQNPNKKIEKLRWIYPIKAFSVINAFNKTSPFVVECMVRHRMEKTMEIVLANVTTYASGLDRGSLRLRSITPKKEATKTSSTYSFSDEDKFIKSESSNSLVVVGESNKLASEFVYKLHFSGNLEQCEQAKNSIAIKLVRTEREKENGLVKLIFHLVFCPSKSFMVDADIHIETALGGMWRYPLKLTSLEPPPDDTIILEAQRLNKESFVGFRLSSKSDKSIPFKAFFNNNGDQVFSVYPEIGELLPEQDDGTLIKVGFTPPAYGKVYQKELIISTPFYQWKYLVKGVTPEYIVPRGQSGLPTADSKYKRNRKKRNFIIENTYIIHTAVSSPIKGASLFPLRLSNMP</sequence>
<dbReference type="InterPro" id="IPR001715">
    <property type="entry name" value="CH_dom"/>
</dbReference>
<evidence type="ECO:0000256" key="1">
    <source>
        <dbReference type="ARBA" id="ARBA00004138"/>
    </source>
</evidence>
<comment type="caution">
    <text evidence="8">The sequence shown here is derived from an EMBL/GenBank/DDBJ whole genome shotgun (WGS) entry which is preliminary data.</text>
</comment>
<dbReference type="InterPro" id="IPR036872">
    <property type="entry name" value="CH_dom_sf"/>
</dbReference>
<dbReference type="Pfam" id="PF26579">
    <property type="entry name" value="Ig_CFAP47"/>
    <property type="match status" value="1"/>
</dbReference>
<keyword evidence="4" id="KW-0969">Cilium</keyword>
<dbReference type="GO" id="GO:0060271">
    <property type="term" value="P:cilium assembly"/>
    <property type="evidence" value="ECO:0007669"/>
    <property type="project" value="TreeGrafter"/>
</dbReference>
<dbReference type="EMBL" id="CAJNOC010001090">
    <property type="protein sequence ID" value="CAF0834021.1"/>
    <property type="molecule type" value="Genomic_DNA"/>
</dbReference>
<reference evidence="8" key="1">
    <citation type="submission" date="2021-02" db="EMBL/GenBank/DDBJ databases">
        <authorList>
            <person name="Nowell W R."/>
        </authorList>
    </citation>
    <scope>NUCLEOTIDE SEQUENCE</scope>
    <source>
        <strain evidence="8">Ploen Becks lab</strain>
    </source>
</reference>
<dbReference type="Gene3D" id="1.10.418.10">
    <property type="entry name" value="Calponin-like domain"/>
    <property type="match status" value="1"/>
</dbReference>
<dbReference type="Pfam" id="PF22544">
    <property type="entry name" value="HYDIN_VesB_CFA65-like_Ig"/>
    <property type="match status" value="2"/>
</dbReference>
<comment type="subcellular location">
    <subcellularLocation>
        <location evidence="1">Cell projection</location>
        <location evidence="1">Cilium</location>
    </subcellularLocation>
    <subcellularLocation>
        <location evidence="2">Cytoplasm</location>
    </subcellularLocation>
</comment>
<dbReference type="PANTHER" id="PTHR45912:SF3">
    <property type="entry name" value="CILIA- AND FLAGELLA-ASSOCIATED PROTEIN 47"/>
    <property type="match status" value="1"/>
</dbReference>
<dbReference type="Proteomes" id="UP000663879">
    <property type="component" value="Unassembled WGS sequence"/>
</dbReference>
<feature type="domain" description="Calponin-homology (CH)" evidence="7">
    <location>
        <begin position="1750"/>
        <end position="1873"/>
    </location>
</feature>
<evidence type="ECO:0000256" key="3">
    <source>
        <dbReference type="ARBA" id="ARBA00022490"/>
    </source>
</evidence>
<accession>A0A813V7E8</accession>
<evidence type="ECO:0000256" key="6">
    <source>
        <dbReference type="SAM" id="MobiDB-lite"/>
    </source>
</evidence>
<dbReference type="Pfam" id="PF24529">
    <property type="entry name" value="CFAP47"/>
    <property type="match status" value="1"/>
</dbReference>
<organism evidence="8 9">
    <name type="scientific">Brachionus calyciflorus</name>
    <dbReference type="NCBI Taxonomy" id="104777"/>
    <lineage>
        <taxon>Eukaryota</taxon>
        <taxon>Metazoa</taxon>
        <taxon>Spiralia</taxon>
        <taxon>Gnathifera</taxon>
        <taxon>Rotifera</taxon>
        <taxon>Eurotatoria</taxon>
        <taxon>Monogononta</taxon>
        <taxon>Pseudotrocha</taxon>
        <taxon>Ploima</taxon>
        <taxon>Brachionidae</taxon>
        <taxon>Brachionus</taxon>
    </lineage>
</organism>
<proteinExistence type="predicted"/>
<keyword evidence="9" id="KW-1185">Reference proteome</keyword>
<dbReference type="GO" id="GO:0005737">
    <property type="term" value="C:cytoplasm"/>
    <property type="evidence" value="ECO:0007669"/>
    <property type="project" value="UniProtKB-SubCell"/>
</dbReference>
<feature type="compositionally biased region" description="Low complexity" evidence="6">
    <location>
        <begin position="2051"/>
        <end position="2070"/>
    </location>
</feature>
<feature type="region of interest" description="Disordered" evidence="6">
    <location>
        <begin position="2043"/>
        <end position="2073"/>
    </location>
</feature>
<dbReference type="InterPro" id="IPR053879">
    <property type="entry name" value="HYDIN_VesB_CFA65-like_Ig"/>
</dbReference>
<dbReference type="GO" id="GO:0005929">
    <property type="term" value="C:cilium"/>
    <property type="evidence" value="ECO:0007669"/>
    <property type="project" value="UniProtKB-SubCell"/>
</dbReference>
<dbReference type="PROSITE" id="PS50021">
    <property type="entry name" value="CH"/>
    <property type="match status" value="1"/>
</dbReference>